<dbReference type="EMBL" id="CP021425">
    <property type="protein sequence ID" value="ARU55817.1"/>
    <property type="molecule type" value="Genomic_DNA"/>
</dbReference>
<organism evidence="1 2">
    <name type="scientific">Oleiphilus messinensis</name>
    <dbReference type="NCBI Taxonomy" id="141451"/>
    <lineage>
        <taxon>Bacteria</taxon>
        <taxon>Pseudomonadati</taxon>
        <taxon>Pseudomonadota</taxon>
        <taxon>Gammaproteobacteria</taxon>
        <taxon>Oceanospirillales</taxon>
        <taxon>Oleiphilaceae</taxon>
        <taxon>Oleiphilus</taxon>
    </lineage>
</organism>
<reference evidence="1 2" key="1">
    <citation type="submission" date="2017-05" db="EMBL/GenBank/DDBJ databases">
        <title>Genomic insights into alkan degradation activity of Oleiphilus messinensis.</title>
        <authorList>
            <person name="Kozyavkin S.A."/>
            <person name="Slesarev A.I."/>
            <person name="Golyshin P.N."/>
            <person name="Korzhenkov A."/>
            <person name="Golyshina O.N."/>
            <person name="Toshchakov S.V."/>
        </authorList>
    </citation>
    <scope>NUCLEOTIDE SEQUENCE [LARGE SCALE GENOMIC DNA]</scope>
    <source>
        <strain evidence="1 2">ME102</strain>
    </source>
</reference>
<protein>
    <submittedName>
        <fullName evidence="1">Uncharacterized protein</fullName>
    </submittedName>
</protein>
<dbReference type="KEGG" id="ome:OLMES_1742"/>
<accession>A0A1Y0I5R6</accession>
<keyword evidence="2" id="KW-1185">Reference proteome</keyword>
<dbReference type="AlphaFoldDB" id="A0A1Y0I5R6"/>
<evidence type="ECO:0000313" key="1">
    <source>
        <dbReference type="EMBL" id="ARU55817.1"/>
    </source>
</evidence>
<name>A0A1Y0I5R6_9GAMM</name>
<dbReference type="RefSeq" id="WP_087460879.1">
    <property type="nucleotide sequence ID" value="NZ_CP021425.1"/>
</dbReference>
<gene>
    <name evidence="1" type="ORF">OLMES_1742</name>
</gene>
<dbReference type="Proteomes" id="UP000196027">
    <property type="component" value="Chromosome"/>
</dbReference>
<proteinExistence type="predicted"/>
<sequence length="90" mass="10513">MKNKKFSELPAYIPARVGEGLRVYMLNEQEIDNENHRVMRTELYINVEIGATVSTSPYEDVDTEYTPLPLLYLQAWINNQSAFSVHCIWF</sequence>
<evidence type="ECO:0000313" key="2">
    <source>
        <dbReference type="Proteomes" id="UP000196027"/>
    </source>
</evidence>